<dbReference type="PANTHER" id="PTHR47514:SF2">
    <property type="entry name" value="TRANSKETOLASE"/>
    <property type="match status" value="1"/>
</dbReference>
<evidence type="ECO:0000313" key="3">
    <source>
        <dbReference type="Proteomes" id="UP000657177"/>
    </source>
</evidence>
<dbReference type="PANTHER" id="PTHR47514">
    <property type="entry name" value="TRANSKETOLASE N-TERMINAL SECTION-RELATED"/>
    <property type="match status" value="1"/>
</dbReference>
<proteinExistence type="predicted"/>
<gene>
    <name evidence="2" type="ORF">G5B42_11080</name>
</gene>
<accession>A0A8J6LJM9</accession>
<keyword evidence="3" id="KW-1185">Reference proteome</keyword>
<dbReference type="InterPro" id="IPR029061">
    <property type="entry name" value="THDP-binding"/>
</dbReference>
<protein>
    <submittedName>
        <fullName evidence="2">Transketolase</fullName>
    </submittedName>
</protein>
<dbReference type="AlphaFoldDB" id="A0A8J6LJM9"/>
<feature type="domain" description="Transketolase N-terminal" evidence="1">
    <location>
        <begin position="15"/>
        <end position="274"/>
    </location>
</feature>
<dbReference type="EMBL" id="JAAKDE010000045">
    <property type="protein sequence ID" value="MBA2134071.1"/>
    <property type="molecule type" value="Genomic_DNA"/>
</dbReference>
<dbReference type="Gene3D" id="3.40.50.970">
    <property type="match status" value="1"/>
</dbReference>
<comment type="caution">
    <text evidence="2">The sequence shown here is derived from an EMBL/GenBank/DDBJ whole genome shotgun (WGS) entry which is preliminary data.</text>
</comment>
<reference evidence="2" key="1">
    <citation type="submission" date="2020-06" db="EMBL/GenBank/DDBJ databases">
        <title>Novel chitinolytic bacterium.</title>
        <authorList>
            <person name="Ungkulpasvich U."/>
            <person name="Kosugi A."/>
            <person name="Uke A."/>
        </authorList>
    </citation>
    <scope>NUCLEOTIDE SEQUENCE</scope>
    <source>
        <strain evidence="2">UUS1-1</strain>
    </source>
</reference>
<sequence length="278" mass="30741">MLAAEELNRLQAEAAEVRKEAIKMATRAGTGHLGPALGITDVMWVLYSRHMKYDPKNPSWPDRDRLILSKGHSCLALYAVLAKKGFFDEELLKTYCRQLNTKLGGHPERELPGVEANTGSLGHGFNIGIGMALAAKADRKNYKVYTILGDGETQEGSIWEGAMSAAHFGLDNLVAIVDRNNLQVSNFVDKVMNIEPLAEKWASFGWGVREIDGHDYQQIHEALSAVPFIPGKPSVIIAKTVKGKGLPIAENKVEWHHKVPTREEYQEMDKLLGLGSLE</sequence>
<organism evidence="2 3">
    <name type="scientific">Capillibacterium thermochitinicola</name>
    <dbReference type="NCBI Taxonomy" id="2699427"/>
    <lineage>
        <taxon>Bacteria</taxon>
        <taxon>Bacillati</taxon>
        <taxon>Bacillota</taxon>
        <taxon>Capillibacterium</taxon>
    </lineage>
</organism>
<dbReference type="InterPro" id="IPR005474">
    <property type="entry name" value="Transketolase_N"/>
</dbReference>
<dbReference type="SUPFAM" id="SSF52518">
    <property type="entry name" value="Thiamin diphosphate-binding fold (THDP-binding)"/>
    <property type="match status" value="1"/>
</dbReference>
<evidence type="ECO:0000259" key="1">
    <source>
        <dbReference type="Pfam" id="PF00456"/>
    </source>
</evidence>
<dbReference type="CDD" id="cd02012">
    <property type="entry name" value="TPP_TK"/>
    <property type="match status" value="1"/>
</dbReference>
<dbReference type="Proteomes" id="UP000657177">
    <property type="component" value="Unassembled WGS sequence"/>
</dbReference>
<dbReference type="RefSeq" id="WP_181340534.1">
    <property type="nucleotide sequence ID" value="NZ_JAAKDE010000045.1"/>
</dbReference>
<name>A0A8J6LJM9_9FIRM</name>
<dbReference type="Pfam" id="PF00456">
    <property type="entry name" value="Transketolase_N"/>
    <property type="match status" value="1"/>
</dbReference>
<evidence type="ECO:0000313" key="2">
    <source>
        <dbReference type="EMBL" id="MBA2134071.1"/>
    </source>
</evidence>